<protein>
    <submittedName>
        <fullName evidence="2">Uncharacterized protein</fullName>
    </submittedName>
</protein>
<dbReference type="Proteomes" id="UP000032274">
    <property type="component" value="Unassembled WGS sequence"/>
</dbReference>
<sequence length="128" mass="13671">AYHRHEIGEAHVARAIGALATRQHVEIDRGDDLRAGIVASRGDVGHHRIDVDRARLAAVRRVEDRHVPRAGGNRDVRAGGAHRRDAGAAAIGIDFAGAAAGAERERDQSENGELADQDGNPFKHTGPE</sequence>
<evidence type="ECO:0000313" key="2">
    <source>
        <dbReference type="EMBL" id="KIU01720.1"/>
    </source>
</evidence>
<feature type="non-terminal residue" evidence="2">
    <location>
        <position position="128"/>
    </location>
</feature>
<proteinExistence type="predicted"/>
<name>A0AA40JQZ0_STAAU</name>
<accession>A0AA40JQZ0</accession>
<feature type="non-terminal residue" evidence="2">
    <location>
        <position position="1"/>
    </location>
</feature>
<evidence type="ECO:0000313" key="3">
    <source>
        <dbReference type="Proteomes" id="UP000032274"/>
    </source>
</evidence>
<comment type="caution">
    <text evidence="2">The sequence shown here is derived from an EMBL/GenBank/DDBJ whole genome shotgun (WGS) entry which is preliminary data.</text>
</comment>
<evidence type="ECO:0000256" key="1">
    <source>
        <dbReference type="SAM" id="MobiDB-lite"/>
    </source>
</evidence>
<reference evidence="2 3" key="1">
    <citation type="submission" date="2015-01" db="EMBL/GenBank/DDBJ databases">
        <title>Characterization of Swiss Staphylococcus aureus strains involved in food poisoning.</title>
        <authorList>
            <person name="Crovadore J."/>
            <person name="Chablais R."/>
            <person name="Tonacini J."/>
            <person name="Schnyder B."/>
            <person name="Lefort F."/>
        </authorList>
    </citation>
    <scope>NUCLEOTIDE SEQUENCE [LARGE SCALE GENOMIC DNA]</scope>
    <source>
        <strain evidence="2 3">SA-120</strain>
    </source>
</reference>
<dbReference type="AlphaFoldDB" id="A0AA40JQZ0"/>
<gene>
    <name evidence="2" type="ORF">QU38_00170</name>
</gene>
<feature type="region of interest" description="Disordered" evidence="1">
    <location>
        <begin position="99"/>
        <end position="128"/>
    </location>
</feature>
<organism evidence="2 3">
    <name type="scientific">Staphylococcus aureus</name>
    <dbReference type="NCBI Taxonomy" id="1280"/>
    <lineage>
        <taxon>Bacteria</taxon>
        <taxon>Bacillati</taxon>
        <taxon>Bacillota</taxon>
        <taxon>Bacilli</taxon>
        <taxon>Bacillales</taxon>
        <taxon>Staphylococcaceae</taxon>
        <taxon>Staphylococcus</taxon>
    </lineage>
</organism>
<dbReference type="EMBL" id="JXIG01000041">
    <property type="protein sequence ID" value="KIU01720.1"/>
    <property type="molecule type" value="Genomic_DNA"/>
</dbReference>